<dbReference type="Proteomes" id="UP001055039">
    <property type="component" value="Unassembled WGS sequence"/>
</dbReference>
<organism evidence="3 4">
    <name type="scientific">Methylorubrum aminovorans</name>
    <dbReference type="NCBI Taxonomy" id="269069"/>
    <lineage>
        <taxon>Bacteria</taxon>
        <taxon>Pseudomonadati</taxon>
        <taxon>Pseudomonadota</taxon>
        <taxon>Alphaproteobacteria</taxon>
        <taxon>Hyphomicrobiales</taxon>
        <taxon>Methylobacteriaceae</taxon>
        <taxon>Methylorubrum</taxon>
    </lineage>
</organism>
<dbReference type="RefSeq" id="WP_166058401.1">
    <property type="nucleotide sequence ID" value="NZ_BAAADH010000096.1"/>
</dbReference>
<evidence type="ECO:0000256" key="1">
    <source>
        <dbReference type="SAM" id="MobiDB-lite"/>
    </source>
</evidence>
<comment type="caution">
    <text evidence="3">The sequence shown here is derived from an EMBL/GenBank/DDBJ whole genome shotgun (WGS) entry which is preliminary data.</text>
</comment>
<keyword evidence="4" id="KW-1185">Reference proteome</keyword>
<name>A0ABQ4UHV4_9HYPH</name>
<reference evidence="3" key="2">
    <citation type="submission" date="2021-08" db="EMBL/GenBank/DDBJ databases">
        <authorList>
            <person name="Tani A."/>
            <person name="Ola A."/>
            <person name="Ogura Y."/>
            <person name="Katsura K."/>
            <person name="Hayashi T."/>
        </authorList>
    </citation>
    <scope>NUCLEOTIDE SEQUENCE</scope>
    <source>
        <strain evidence="3">NBRC 15686</strain>
    </source>
</reference>
<feature type="domain" description="DUF6894" evidence="2">
    <location>
        <begin position="3"/>
        <end position="69"/>
    </location>
</feature>
<evidence type="ECO:0000313" key="3">
    <source>
        <dbReference type="EMBL" id="GJE66899.1"/>
    </source>
</evidence>
<proteinExistence type="predicted"/>
<gene>
    <name evidence="3" type="ORF">LNAOJCKE_4123</name>
</gene>
<dbReference type="InterPro" id="IPR054189">
    <property type="entry name" value="DUF6894"/>
</dbReference>
<dbReference type="Pfam" id="PF21834">
    <property type="entry name" value="DUF6894"/>
    <property type="match status" value="1"/>
</dbReference>
<feature type="region of interest" description="Disordered" evidence="1">
    <location>
        <begin position="83"/>
        <end position="105"/>
    </location>
</feature>
<accession>A0ABQ4UHV4</accession>
<dbReference type="EMBL" id="BPRC01000019">
    <property type="protein sequence ID" value="GJE66899.1"/>
    <property type="molecule type" value="Genomic_DNA"/>
</dbReference>
<evidence type="ECO:0000259" key="2">
    <source>
        <dbReference type="Pfam" id="PF21834"/>
    </source>
</evidence>
<protein>
    <recommendedName>
        <fullName evidence="2">DUF6894 domain-containing protein</fullName>
    </recommendedName>
</protein>
<evidence type="ECO:0000313" key="4">
    <source>
        <dbReference type="Proteomes" id="UP001055039"/>
    </source>
</evidence>
<sequence>MPRFFFNTNDDLELWDEEGTDLPDLDAARRAAIRYAGELLREAASSVGFGDTWQLTASDTTDAVLFTIDVKVTLNQAALSVPSSDVAHRQKQTRAQQSERAVHSN</sequence>
<reference evidence="3" key="1">
    <citation type="journal article" date="2021" name="Front. Microbiol.">
        <title>Comprehensive Comparative Genomics and Phenotyping of Methylobacterium Species.</title>
        <authorList>
            <person name="Alessa O."/>
            <person name="Ogura Y."/>
            <person name="Fujitani Y."/>
            <person name="Takami H."/>
            <person name="Hayashi T."/>
            <person name="Sahin N."/>
            <person name="Tani A."/>
        </authorList>
    </citation>
    <scope>NUCLEOTIDE SEQUENCE</scope>
    <source>
        <strain evidence="3">NBRC 15686</strain>
    </source>
</reference>